<keyword evidence="1" id="KW-0812">Transmembrane</keyword>
<reference evidence="2 3" key="1">
    <citation type="submission" date="2017-03" db="EMBL/GenBank/DDBJ databases">
        <title>Genome sequence of Clostridium oryzae DSM 28571.</title>
        <authorList>
            <person name="Poehlein A."/>
            <person name="Daniel R."/>
        </authorList>
    </citation>
    <scope>NUCLEOTIDE SEQUENCE [LARGE SCALE GENOMIC DNA]</scope>
    <source>
        <strain evidence="2 3">DSM 28571</strain>
    </source>
</reference>
<feature type="transmembrane region" description="Helical" evidence="1">
    <location>
        <begin position="6"/>
        <end position="25"/>
    </location>
</feature>
<keyword evidence="1" id="KW-1133">Transmembrane helix</keyword>
<keyword evidence="3" id="KW-1185">Reference proteome</keyword>
<protein>
    <submittedName>
        <fullName evidence="2">Uncharacterized protein</fullName>
    </submittedName>
</protein>
<feature type="transmembrane region" description="Helical" evidence="1">
    <location>
        <begin position="45"/>
        <end position="65"/>
    </location>
</feature>
<dbReference type="AlphaFoldDB" id="A0A1V4I6B1"/>
<keyword evidence="1" id="KW-0472">Membrane</keyword>
<evidence type="ECO:0000313" key="3">
    <source>
        <dbReference type="Proteomes" id="UP000190080"/>
    </source>
</evidence>
<dbReference type="OrthoDB" id="1934572at2"/>
<accession>A0A1V4I6B1</accession>
<sequence length="106" mass="12376">MRDFVISSIMILLLIFLFFYIFKLILPGPFRHKIYEKIMSSFAKFVIYVFFISVFLNCLLAFIIYRFRYVAYINIIIPSILSIVVGFIASTVPVKGTESKNKNIES</sequence>
<dbReference type="EMBL" id="MZGV01000110">
    <property type="protein sequence ID" value="OPJ55506.1"/>
    <property type="molecule type" value="Genomic_DNA"/>
</dbReference>
<evidence type="ECO:0000256" key="1">
    <source>
        <dbReference type="SAM" id="Phobius"/>
    </source>
</evidence>
<proteinExistence type="predicted"/>
<dbReference type="Proteomes" id="UP000190080">
    <property type="component" value="Unassembled WGS sequence"/>
</dbReference>
<comment type="caution">
    <text evidence="2">The sequence shown here is derived from an EMBL/GenBank/DDBJ whole genome shotgun (WGS) entry which is preliminary data.</text>
</comment>
<evidence type="ECO:0000313" key="2">
    <source>
        <dbReference type="EMBL" id="OPJ55506.1"/>
    </source>
</evidence>
<organism evidence="2 3">
    <name type="scientific">Clostridium oryzae</name>
    <dbReference type="NCBI Taxonomy" id="1450648"/>
    <lineage>
        <taxon>Bacteria</taxon>
        <taxon>Bacillati</taxon>
        <taxon>Bacillota</taxon>
        <taxon>Clostridia</taxon>
        <taxon>Eubacteriales</taxon>
        <taxon>Clostridiaceae</taxon>
        <taxon>Clostridium</taxon>
    </lineage>
</organism>
<gene>
    <name evidence="2" type="ORF">CLORY_44090</name>
</gene>
<name>A0A1V4I6B1_9CLOT</name>
<feature type="transmembrane region" description="Helical" evidence="1">
    <location>
        <begin position="71"/>
        <end position="92"/>
    </location>
</feature>